<evidence type="ECO:0000313" key="2">
    <source>
        <dbReference type="Proteomes" id="UP001171945"/>
    </source>
</evidence>
<dbReference type="EMBL" id="JAUCGM010000267">
    <property type="protein sequence ID" value="MDM8562737.1"/>
    <property type="molecule type" value="Genomic_DNA"/>
</dbReference>
<sequence>MRSHAGAWEREKLTPRIHLMAVTLARGKSPSQSTFFSKLALTIKMANQEILIQNKKSDFYIHIIYKYSAD</sequence>
<keyword evidence="2" id="KW-1185">Reference proteome</keyword>
<gene>
    <name evidence="1" type="ORF">QUF54_05225</name>
</gene>
<accession>A0ABT7VT44</accession>
<comment type="caution">
    <text evidence="1">The sequence shown here is derived from an EMBL/GenBank/DDBJ whole genome shotgun (WGS) entry which is preliminary data.</text>
</comment>
<reference evidence="1" key="1">
    <citation type="submission" date="2023-06" db="EMBL/GenBank/DDBJ databases">
        <title>Uncultivated large filamentous bacteria from sulfidic sediments reveal new species and different genomic features in energy metabolism and defense.</title>
        <authorList>
            <person name="Fonseca A."/>
        </authorList>
    </citation>
    <scope>NUCLEOTIDE SEQUENCE</scope>
    <source>
        <strain evidence="1">HSG4</strain>
    </source>
</reference>
<dbReference type="Proteomes" id="UP001171945">
    <property type="component" value="Unassembled WGS sequence"/>
</dbReference>
<protein>
    <submittedName>
        <fullName evidence="1">Uncharacterized protein</fullName>
    </submittedName>
</protein>
<proteinExistence type="predicted"/>
<organism evidence="1 2">
    <name type="scientific">Candidatus Marithioploca araucensis</name>
    <dbReference type="NCBI Taxonomy" id="70273"/>
    <lineage>
        <taxon>Bacteria</taxon>
        <taxon>Pseudomonadati</taxon>
        <taxon>Pseudomonadota</taxon>
        <taxon>Gammaproteobacteria</taxon>
        <taxon>Thiotrichales</taxon>
        <taxon>Thiotrichaceae</taxon>
        <taxon>Candidatus Marithioploca</taxon>
    </lineage>
</organism>
<name>A0ABT7VT44_9GAMM</name>
<evidence type="ECO:0000313" key="1">
    <source>
        <dbReference type="EMBL" id="MDM8562737.1"/>
    </source>
</evidence>